<dbReference type="AlphaFoldDB" id="K8WVW6"/>
<evidence type="ECO:0000313" key="2">
    <source>
        <dbReference type="Proteomes" id="UP000009336"/>
    </source>
</evidence>
<dbReference type="Proteomes" id="UP000009336">
    <property type="component" value="Unassembled WGS sequence"/>
</dbReference>
<evidence type="ECO:0000313" key="1">
    <source>
        <dbReference type="EMBL" id="EKT64743.1"/>
    </source>
</evidence>
<reference evidence="1 2" key="1">
    <citation type="journal article" date="2012" name="BMC Genomics">
        <title>Comparative genomics of bacteria in the genus Providencia isolated from wild Drosophila melanogaster.</title>
        <authorList>
            <person name="Galac M.R."/>
            <person name="Lazzaro B.P."/>
        </authorList>
    </citation>
    <scope>NUCLEOTIDE SEQUENCE [LARGE SCALE GENOMIC DNA]</scope>
    <source>
        <strain evidence="1 2">DSM 19968</strain>
    </source>
</reference>
<dbReference type="EMBL" id="AKKL01000006">
    <property type="protein sequence ID" value="EKT64743.1"/>
    <property type="molecule type" value="Genomic_DNA"/>
</dbReference>
<accession>K8WVW6</accession>
<name>K8WVW6_9GAMM</name>
<protein>
    <submittedName>
        <fullName evidence="1">Uncharacterized protein</fullName>
    </submittedName>
</protein>
<gene>
    <name evidence="1" type="ORF">OOA_01927</name>
</gene>
<sequence>MGRWKLLCISDPKSKTKENTGMAWVTTKTGPIVAYIVNYPFFPPSFDFKCWAKKV</sequence>
<dbReference type="STRING" id="1141662.OOA_01927"/>
<dbReference type="PATRIC" id="fig|1141662.3.peg.392"/>
<dbReference type="RefSeq" id="WP_008910434.1">
    <property type="nucleotide sequence ID" value="NZ_KB233222.1"/>
</dbReference>
<organism evidence="1 2">
    <name type="scientific">Providencia burhodogranariea DSM 19968</name>
    <dbReference type="NCBI Taxonomy" id="1141662"/>
    <lineage>
        <taxon>Bacteria</taxon>
        <taxon>Pseudomonadati</taxon>
        <taxon>Pseudomonadota</taxon>
        <taxon>Gammaproteobacteria</taxon>
        <taxon>Enterobacterales</taxon>
        <taxon>Morganellaceae</taxon>
        <taxon>Providencia</taxon>
    </lineage>
</organism>
<proteinExistence type="predicted"/>
<dbReference type="HOGENOM" id="CLU_3028698_0_0_6"/>
<keyword evidence="2" id="KW-1185">Reference proteome</keyword>
<comment type="caution">
    <text evidence="1">The sequence shown here is derived from an EMBL/GenBank/DDBJ whole genome shotgun (WGS) entry which is preliminary data.</text>
</comment>